<feature type="signal peptide" evidence="1">
    <location>
        <begin position="1"/>
        <end position="17"/>
    </location>
</feature>
<accession>A0A090XES1</accession>
<name>A0A090XES1_IXORI</name>
<dbReference type="Gene3D" id="2.30.130.100">
    <property type="match status" value="1"/>
</dbReference>
<dbReference type="AlphaFoldDB" id="A0A090XES1"/>
<organism evidence="2">
    <name type="scientific">Ixodes ricinus</name>
    <name type="common">Common tick</name>
    <name type="synonym">Acarus ricinus</name>
    <dbReference type="NCBI Taxonomy" id="34613"/>
    <lineage>
        <taxon>Eukaryota</taxon>
        <taxon>Metazoa</taxon>
        <taxon>Ecdysozoa</taxon>
        <taxon>Arthropoda</taxon>
        <taxon>Chelicerata</taxon>
        <taxon>Arachnida</taxon>
        <taxon>Acari</taxon>
        <taxon>Parasitiformes</taxon>
        <taxon>Ixodida</taxon>
        <taxon>Ixodoidea</taxon>
        <taxon>Ixodidae</taxon>
        <taxon>Ixodinae</taxon>
        <taxon>Ixodes</taxon>
    </lineage>
</organism>
<keyword evidence="1" id="KW-0732">Signal</keyword>
<evidence type="ECO:0000256" key="1">
    <source>
        <dbReference type="SAM" id="SignalP"/>
    </source>
</evidence>
<sequence length="136" mass="15069">MLLLWALLVVLISEIESGSTPSAMKTEDILKVLGSTSSLENHTDSSHCRYQELLDITKNIENAGFLAINCQRSCPNGKQTMVEGYGCIFKIKHATKRGKVKVKEGSCRKGACVRGSTRPPWRLLVLLGESKEEEFL</sequence>
<evidence type="ECO:0000313" key="2">
    <source>
        <dbReference type="EMBL" id="JAC93358.1"/>
    </source>
</evidence>
<proteinExistence type="evidence at transcript level"/>
<feature type="chain" id="PRO_5001869167" evidence="1">
    <location>
        <begin position="18"/>
        <end position="136"/>
    </location>
</feature>
<reference evidence="2" key="1">
    <citation type="journal article" date="2015" name="PLoS Negl. Trop. Dis.">
        <title>Deep Sequencing Analysis of the Ixodes ricinus Haemocytome.</title>
        <authorList>
            <person name="Kotsyfakis M."/>
            <person name="Kopacek P."/>
            <person name="Franta Z."/>
            <person name="Pedra J.H."/>
            <person name="Ribeiro J.M."/>
        </authorList>
    </citation>
    <scope>NUCLEOTIDE SEQUENCE</scope>
</reference>
<dbReference type="EMBL" id="GBIH01001352">
    <property type="protein sequence ID" value="JAC93358.1"/>
    <property type="molecule type" value="mRNA"/>
</dbReference>
<protein>
    <submittedName>
        <fullName evidence="2">Putative secreted protein</fullName>
    </submittedName>
</protein>